<feature type="active site" evidence="6">
    <location>
        <position position="38"/>
    </location>
</feature>
<organism evidence="9 10">
    <name type="scientific">Zhenhengia yiwuensis</name>
    <dbReference type="NCBI Taxonomy" id="2763666"/>
    <lineage>
        <taxon>Bacteria</taxon>
        <taxon>Bacillati</taxon>
        <taxon>Bacillota</taxon>
        <taxon>Clostridia</taxon>
        <taxon>Lachnospirales</taxon>
        <taxon>Lachnospiraceae</taxon>
        <taxon>Zhenhengia</taxon>
    </lineage>
</organism>
<comment type="catalytic activity">
    <reaction evidence="1 7">
        <text>Cleavage of hydrophobic, N-terminal signal or leader sequences from secreted and periplasmic proteins.</text>
        <dbReference type="EC" id="3.4.21.89"/>
    </reaction>
</comment>
<evidence type="ECO:0000313" key="9">
    <source>
        <dbReference type="EMBL" id="MBC8579445.1"/>
    </source>
</evidence>
<dbReference type="InterPro" id="IPR019757">
    <property type="entry name" value="Pept_S26A_signal_pept_1_Lys-AS"/>
</dbReference>
<dbReference type="EMBL" id="JACRSY010000010">
    <property type="protein sequence ID" value="MBC8579445.1"/>
    <property type="molecule type" value="Genomic_DNA"/>
</dbReference>
<dbReference type="PROSITE" id="PS00760">
    <property type="entry name" value="SPASE_I_2"/>
    <property type="match status" value="1"/>
</dbReference>
<comment type="caution">
    <text evidence="9">The sequence shown here is derived from an EMBL/GenBank/DDBJ whole genome shotgun (WGS) entry which is preliminary data.</text>
</comment>
<dbReference type="AlphaFoldDB" id="A0A926EI61"/>
<dbReference type="PANTHER" id="PTHR43390:SF1">
    <property type="entry name" value="CHLOROPLAST PROCESSING PEPTIDASE"/>
    <property type="match status" value="1"/>
</dbReference>
<accession>A0A926EI61</accession>
<reference evidence="9" key="1">
    <citation type="submission" date="2020-08" db="EMBL/GenBank/DDBJ databases">
        <title>Genome public.</title>
        <authorList>
            <person name="Liu C."/>
            <person name="Sun Q."/>
        </authorList>
    </citation>
    <scope>NUCLEOTIDE SEQUENCE</scope>
    <source>
        <strain evidence="9">NSJ-12</strain>
    </source>
</reference>
<dbReference type="PROSITE" id="PS00761">
    <property type="entry name" value="SPASE_I_3"/>
    <property type="match status" value="1"/>
</dbReference>
<feature type="domain" description="Peptidase S26" evidence="8">
    <location>
        <begin position="10"/>
        <end position="165"/>
    </location>
</feature>
<dbReference type="GO" id="GO:0006465">
    <property type="term" value="P:signal peptide processing"/>
    <property type="evidence" value="ECO:0007669"/>
    <property type="project" value="InterPro"/>
</dbReference>
<evidence type="ECO:0000256" key="4">
    <source>
        <dbReference type="ARBA" id="ARBA00013208"/>
    </source>
</evidence>
<evidence type="ECO:0000256" key="6">
    <source>
        <dbReference type="PIRSR" id="PIRSR600223-1"/>
    </source>
</evidence>
<evidence type="ECO:0000256" key="3">
    <source>
        <dbReference type="ARBA" id="ARBA00009370"/>
    </source>
</evidence>
<feature type="active site" evidence="6">
    <location>
        <position position="78"/>
    </location>
</feature>
<dbReference type="CDD" id="cd06530">
    <property type="entry name" value="S26_SPase_I"/>
    <property type="match status" value="1"/>
</dbReference>
<dbReference type="GO" id="GO:0005886">
    <property type="term" value="C:plasma membrane"/>
    <property type="evidence" value="ECO:0007669"/>
    <property type="project" value="UniProtKB-SubCell"/>
</dbReference>
<dbReference type="SUPFAM" id="SSF51306">
    <property type="entry name" value="LexA/Signal peptidase"/>
    <property type="match status" value="1"/>
</dbReference>
<dbReference type="InterPro" id="IPR019533">
    <property type="entry name" value="Peptidase_S26"/>
</dbReference>
<dbReference type="RefSeq" id="WP_177672181.1">
    <property type="nucleotide sequence ID" value="NZ_JACRSY010000010.1"/>
</dbReference>
<evidence type="ECO:0000256" key="2">
    <source>
        <dbReference type="ARBA" id="ARBA00004401"/>
    </source>
</evidence>
<dbReference type="Proteomes" id="UP000655830">
    <property type="component" value="Unassembled WGS sequence"/>
</dbReference>
<gene>
    <name evidence="9" type="primary">lepB</name>
    <name evidence="9" type="ORF">H8718_07875</name>
</gene>
<keyword evidence="5 7" id="KW-0378">Hydrolase</keyword>
<dbReference type="InterPro" id="IPR019758">
    <property type="entry name" value="Pept_S26A_signal_pept_1_CS"/>
</dbReference>
<sequence>MEKLRNVLDFSKDLLVALLAALLVIQFVAMHTEVPSGSMIPTINEKDHLLISQFTAYHKLPEIGDIVIFREGPDRLVKRVVAQGGDIVDLQDGDVYVNGEILDESSYVRKEHVTYPFSWSDIEFPYEVPEGSFWMMGDNREESADSRVFGAIKEEAIIAIGAFRIYPFDQIGVLE</sequence>
<keyword evidence="7" id="KW-0645">Protease</keyword>
<comment type="subcellular location">
    <subcellularLocation>
        <location evidence="2">Cell membrane</location>
        <topology evidence="2">Single-pass type II membrane protein</topology>
    </subcellularLocation>
    <subcellularLocation>
        <location evidence="7">Membrane</location>
        <topology evidence="7">Single-pass type II membrane protein</topology>
    </subcellularLocation>
</comment>
<evidence type="ECO:0000256" key="7">
    <source>
        <dbReference type="RuleBase" id="RU362042"/>
    </source>
</evidence>
<comment type="similarity">
    <text evidence="3 7">Belongs to the peptidase S26 family.</text>
</comment>
<dbReference type="Gene3D" id="2.10.109.10">
    <property type="entry name" value="Umud Fragment, subunit A"/>
    <property type="match status" value="1"/>
</dbReference>
<dbReference type="GO" id="GO:0009003">
    <property type="term" value="F:signal peptidase activity"/>
    <property type="evidence" value="ECO:0007669"/>
    <property type="project" value="UniProtKB-EC"/>
</dbReference>
<dbReference type="PRINTS" id="PR00727">
    <property type="entry name" value="LEADERPTASE"/>
</dbReference>
<dbReference type="EC" id="3.4.21.89" evidence="4 7"/>
<proteinExistence type="inferred from homology"/>
<dbReference type="Pfam" id="PF10502">
    <property type="entry name" value="Peptidase_S26"/>
    <property type="match status" value="1"/>
</dbReference>
<keyword evidence="10" id="KW-1185">Reference proteome</keyword>
<dbReference type="PANTHER" id="PTHR43390">
    <property type="entry name" value="SIGNAL PEPTIDASE I"/>
    <property type="match status" value="1"/>
</dbReference>
<protein>
    <recommendedName>
        <fullName evidence="4 7">Signal peptidase I</fullName>
        <ecNumber evidence="4 7">3.4.21.89</ecNumber>
    </recommendedName>
</protein>
<evidence type="ECO:0000256" key="1">
    <source>
        <dbReference type="ARBA" id="ARBA00000677"/>
    </source>
</evidence>
<dbReference type="GO" id="GO:0004252">
    <property type="term" value="F:serine-type endopeptidase activity"/>
    <property type="evidence" value="ECO:0007669"/>
    <property type="project" value="InterPro"/>
</dbReference>
<name>A0A926EI61_9FIRM</name>
<dbReference type="InterPro" id="IPR036286">
    <property type="entry name" value="LexA/Signal_pep-like_sf"/>
</dbReference>
<evidence type="ECO:0000259" key="8">
    <source>
        <dbReference type="Pfam" id="PF10502"/>
    </source>
</evidence>
<evidence type="ECO:0000256" key="5">
    <source>
        <dbReference type="ARBA" id="ARBA00022801"/>
    </source>
</evidence>
<dbReference type="NCBIfam" id="TIGR02227">
    <property type="entry name" value="sigpep_I_bact"/>
    <property type="match status" value="1"/>
</dbReference>
<dbReference type="InterPro" id="IPR000223">
    <property type="entry name" value="Pept_S26A_signal_pept_1"/>
</dbReference>
<evidence type="ECO:0000313" key="10">
    <source>
        <dbReference type="Proteomes" id="UP000655830"/>
    </source>
</evidence>